<dbReference type="Proteomes" id="UP000001059">
    <property type="component" value="Chromosome"/>
</dbReference>
<dbReference type="Gene3D" id="3.50.50.60">
    <property type="entry name" value="FAD/NAD(P)-binding domain"/>
    <property type="match status" value="2"/>
</dbReference>
<dbReference type="PRINTS" id="PR00368">
    <property type="entry name" value="FADPNR"/>
</dbReference>
<gene>
    <name evidence="3" type="ordered locus">Mmah_1633</name>
</gene>
<dbReference type="InterPro" id="IPR009051">
    <property type="entry name" value="Helical_ferredxn"/>
</dbReference>
<dbReference type="InterPro" id="IPR006004">
    <property type="entry name" value="SudA-like"/>
</dbReference>
<protein>
    <submittedName>
        <fullName evidence="3">Sulfide dehydrogenase (Flavoprotein) subunit SudA</fullName>
        <ecNumber evidence="3">1.97.-.-</ecNumber>
    </submittedName>
</protein>
<dbReference type="NCBIfam" id="TIGR01316">
    <property type="entry name" value="gltA"/>
    <property type="match status" value="1"/>
</dbReference>
<dbReference type="HOGENOM" id="CLU_000422_3_3_2"/>
<evidence type="ECO:0000313" key="3">
    <source>
        <dbReference type="EMBL" id="ADE37129.1"/>
    </source>
</evidence>
<dbReference type="PANTHER" id="PTHR42783:SF3">
    <property type="entry name" value="GLUTAMATE SYNTHASE [NADPH] SMALL CHAIN-RELATED"/>
    <property type="match status" value="1"/>
</dbReference>
<evidence type="ECO:0000259" key="1">
    <source>
        <dbReference type="Pfam" id="PF07992"/>
    </source>
</evidence>
<feature type="domain" description="FAD/NAD(P)-binding" evidence="1">
    <location>
        <begin position="138"/>
        <end position="443"/>
    </location>
</feature>
<dbReference type="InterPro" id="IPR023753">
    <property type="entry name" value="FAD/NAD-binding_dom"/>
</dbReference>
<dbReference type="STRING" id="547558.Mmah_1633"/>
<name>D5E7J1_METMS</name>
<dbReference type="KEGG" id="mmh:Mmah_1633"/>
<dbReference type="InterPro" id="IPR036188">
    <property type="entry name" value="FAD/NAD-bd_sf"/>
</dbReference>
<keyword evidence="4" id="KW-1185">Reference proteome</keyword>
<dbReference type="SUPFAM" id="SSF46548">
    <property type="entry name" value="alpha-helical ferredoxin"/>
    <property type="match status" value="1"/>
</dbReference>
<dbReference type="Pfam" id="PF07992">
    <property type="entry name" value="Pyr_redox_2"/>
    <property type="match status" value="1"/>
</dbReference>
<dbReference type="EC" id="1.97.-.-" evidence="3"/>
<dbReference type="AlphaFoldDB" id="D5E7J1"/>
<dbReference type="PRINTS" id="PR00411">
    <property type="entry name" value="PNDRDTASEI"/>
</dbReference>
<dbReference type="PANTHER" id="PTHR42783">
    <property type="entry name" value="GLUTAMATE SYNTHASE [NADPH] SMALL CHAIN"/>
    <property type="match status" value="1"/>
</dbReference>
<reference evidence="3 4" key="1">
    <citation type="submission" date="2010-03" db="EMBL/GenBank/DDBJ databases">
        <title>The complete genome of Methanohalophilus mahii DSM 5219.</title>
        <authorList>
            <consortium name="US DOE Joint Genome Institute (JGI-PGF)"/>
            <person name="Lucas S."/>
            <person name="Copeland A."/>
            <person name="Lapidus A."/>
            <person name="Glavina del Rio T."/>
            <person name="Dalin E."/>
            <person name="Tice H."/>
            <person name="Bruce D."/>
            <person name="Goodwin L."/>
            <person name="Pitluck S."/>
            <person name="Kyrpides N."/>
            <person name="Mavromatis K."/>
            <person name="Ivanova N."/>
            <person name="Lykidis A."/>
            <person name="Saunders E."/>
            <person name="Brettin T."/>
            <person name="Detter J.C."/>
            <person name="Han C."/>
            <person name="Land M."/>
            <person name="Hauser L."/>
            <person name="Markowitz V."/>
            <person name="Cheng J.-F."/>
            <person name="Hugenholtz P."/>
            <person name="Woyke T."/>
            <person name="Wu D."/>
            <person name="Spring S."/>
            <person name="Schneider S."/>
            <person name="Schroeder M."/>
            <person name="Klenk H.-P."/>
            <person name="Eisen J.A."/>
        </authorList>
    </citation>
    <scope>NUCLEOTIDE SEQUENCE [LARGE SCALE GENOMIC DNA]</scope>
    <source>
        <strain evidence="4">ATCC 35705 / DSM 5219 / SLP</strain>
    </source>
</reference>
<dbReference type="Gene3D" id="1.10.1060.10">
    <property type="entry name" value="Alpha-helical ferredoxin"/>
    <property type="match status" value="1"/>
</dbReference>
<dbReference type="SUPFAM" id="SSF51971">
    <property type="entry name" value="Nucleotide-binding domain"/>
    <property type="match status" value="1"/>
</dbReference>
<dbReference type="GO" id="GO:0016491">
    <property type="term" value="F:oxidoreductase activity"/>
    <property type="evidence" value="ECO:0007669"/>
    <property type="project" value="UniProtKB-KW"/>
</dbReference>
<dbReference type="Pfam" id="PF14691">
    <property type="entry name" value="Fer4_20"/>
    <property type="match status" value="1"/>
</dbReference>
<sequence length="458" mass="49098">MSLKQEMPEQKPKERIGNFGEVALGYTEQQAVTEATRCLECNNPQCVAGCPVNIDIPGFVSQIKNKDFERAIGILKDSNALPAICGRVCPQEEQCEKFCVLGKKGDPIAIGRLERFCADYERGAGVKFPEKSKSSGKNVAVIGAGPAGLTAAAELAKAGHGVTIYEALHEPGGVLTYGIPGFRLPKDIVRQEIDYIRNLGVDIKLDYVIGRIKTLDELRDKFDAVFIGTGAGLPRFMGIEGENLNGVYSANEFLTRVNLMKAYRFPEYDTPIKCGNKIVVVGAGNVAMDAARSALRLGADAVTVVYRRSEAEMSARVEEVEHAKEEGVIFKLLTNPVRILEGENKTVTGVECVNMELGEPDDSGRRRPIPIEGSEHVIDADIVIVAIGTSPNPVIFTGSEELETTSKGTIVVDEDTMSSLEGLCAGGDVVTGAATVISAMGAGKQAAATINRYLVNQS</sequence>
<evidence type="ECO:0000313" key="4">
    <source>
        <dbReference type="Proteomes" id="UP000001059"/>
    </source>
</evidence>
<dbReference type="GO" id="GO:0051536">
    <property type="term" value="F:iron-sulfur cluster binding"/>
    <property type="evidence" value="ECO:0007669"/>
    <property type="project" value="InterPro"/>
</dbReference>
<keyword evidence="3" id="KW-0560">Oxidoreductase</keyword>
<proteinExistence type="predicted"/>
<organism evidence="3 4">
    <name type="scientific">Methanohalophilus mahii (strain ATCC 35705 / DSM 5219 / SLP)</name>
    <dbReference type="NCBI Taxonomy" id="547558"/>
    <lineage>
        <taxon>Archaea</taxon>
        <taxon>Methanobacteriati</taxon>
        <taxon>Methanobacteriota</taxon>
        <taxon>Stenosarchaea group</taxon>
        <taxon>Methanomicrobia</taxon>
        <taxon>Methanosarcinales</taxon>
        <taxon>Methanosarcinaceae</taxon>
        <taxon>Methanohalophilus</taxon>
    </lineage>
</organism>
<feature type="domain" description="Dihydroprymidine dehydrogenase" evidence="2">
    <location>
        <begin position="16"/>
        <end position="123"/>
    </location>
</feature>
<evidence type="ECO:0000259" key="2">
    <source>
        <dbReference type="Pfam" id="PF14691"/>
    </source>
</evidence>
<accession>D5E7J1</accession>
<dbReference type="EMBL" id="CP001994">
    <property type="protein sequence ID" value="ADE37129.1"/>
    <property type="molecule type" value="Genomic_DNA"/>
</dbReference>
<dbReference type="InterPro" id="IPR028261">
    <property type="entry name" value="DPD_II"/>
</dbReference>